<evidence type="ECO:0000259" key="2">
    <source>
        <dbReference type="PROSITE" id="PS00662"/>
    </source>
</evidence>
<sequence length="350" mass="38914">MEIKNLLEKVINSNASDLHLTIGAPPTLRINGKLSPLVGVSALTSEDLEDLVFGLLNKEQKELFFVNKEIDFSFSLGQKARFRVNAYFQKGYPAAALRNIPFKIPKLDDIHLPKVLYEFCKLPQGFVLITGAAGQGKSTTIAAMLNYINENRNAHIVTIEDPIEYVFPHKRSLVEQREMYVDTHSWEIALRSILREDPDVVLIGEMRDYETISAALTISETGHLVFATLHTNSAAQSIDRIIDVFPEHQQQQVRVQLASVLEAVVCQRLVAALGGGRFPAVEVLLTTNAVKNVIREGKGHQIDNIIATSLDLGMISLERSLANLVNEGKISLEEAKSKTLKPDILVRLIK</sequence>
<dbReference type="InterPro" id="IPR001482">
    <property type="entry name" value="T2SS/T4SS_dom"/>
</dbReference>
<dbReference type="GO" id="GO:0005524">
    <property type="term" value="F:ATP binding"/>
    <property type="evidence" value="ECO:0007669"/>
    <property type="project" value="InterPro"/>
</dbReference>
<organism evidence="3 4">
    <name type="scientific">candidate division WWE3 bacterium CG23_combo_of_CG06-09_8_20_14_all_40_14</name>
    <dbReference type="NCBI Taxonomy" id="1975095"/>
    <lineage>
        <taxon>Bacteria</taxon>
        <taxon>Katanobacteria</taxon>
    </lineage>
</organism>
<dbReference type="PROSITE" id="PS00662">
    <property type="entry name" value="T2SP_E"/>
    <property type="match status" value="1"/>
</dbReference>
<dbReference type="PANTHER" id="PTHR30486">
    <property type="entry name" value="TWITCHING MOTILITY PROTEIN PILT"/>
    <property type="match status" value="1"/>
</dbReference>
<dbReference type="AlphaFoldDB" id="A0A2G9XCE5"/>
<dbReference type="Pfam" id="PF00437">
    <property type="entry name" value="T2SSE"/>
    <property type="match status" value="1"/>
</dbReference>
<dbReference type="InterPro" id="IPR027417">
    <property type="entry name" value="P-loop_NTPase"/>
</dbReference>
<dbReference type="NCBIfam" id="TIGR01420">
    <property type="entry name" value="pilT_fam"/>
    <property type="match status" value="1"/>
</dbReference>
<dbReference type="SUPFAM" id="SSF52540">
    <property type="entry name" value="P-loop containing nucleoside triphosphate hydrolases"/>
    <property type="match status" value="1"/>
</dbReference>
<evidence type="ECO:0000313" key="3">
    <source>
        <dbReference type="EMBL" id="PIP04632.1"/>
    </source>
</evidence>
<dbReference type="Proteomes" id="UP000231388">
    <property type="component" value="Unassembled WGS sequence"/>
</dbReference>
<gene>
    <name evidence="3" type="ORF">COX53_01300</name>
</gene>
<proteinExistence type="inferred from homology"/>
<evidence type="ECO:0000313" key="4">
    <source>
        <dbReference type="Proteomes" id="UP000231388"/>
    </source>
</evidence>
<reference evidence="3 4" key="1">
    <citation type="submission" date="2017-09" db="EMBL/GenBank/DDBJ databases">
        <title>Depth-based differentiation of microbial function through sediment-hosted aquifers and enrichment of novel symbionts in the deep terrestrial subsurface.</title>
        <authorList>
            <person name="Probst A.J."/>
            <person name="Ladd B."/>
            <person name="Jarett J.K."/>
            <person name="Geller-Mcgrath D.E."/>
            <person name="Sieber C.M."/>
            <person name="Emerson J.B."/>
            <person name="Anantharaman K."/>
            <person name="Thomas B.C."/>
            <person name="Malmstrom R."/>
            <person name="Stieglmeier M."/>
            <person name="Klingl A."/>
            <person name="Woyke T."/>
            <person name="Ryan C.M."/>
            <person name="Banfield J.F."/>
        </authorList>
    </citation>
    <scope>NUCLEOTIDE SEQUENCE [LARGE SCALE GENOMIC DNA]</scope>
    <source>
        <strain evidence="3">CG23_combo_of_CG06-09_8_20_14_all_40_14</strain>
    </source>
</reference>
<name>A0A2G9XCE5_UNCKA</name>
<dbReference type="InterPro" id="IPR050921">
    <property type="entry name" value="T4SS_GSP_E_ATPase"/>
</dbReference>
<accession>A0A2G9XCE5</accession>
<dbReference type="InterPro" id="IPR006321">
    <property type="entry name" value="PilT/PilU"/>
</dbReference>
<dbReference type="CDD" id="cd01131">
    <property type="entry name" value="PilT"/>
    <property type="match status" value="1"/>
</dbReference>
<comment type="similarity">
    <text evidence="1">Belongs to the GSP E family.</text>
</comment>
<dbReference type="EMBL" id="PCQY01000018">
    <property type="protein sequence ID" value="PIP04632.1"/>
    <property type="molecule type" value="Genomic_DNA"/>
</dbReference>
<dbReference type="Gene3D" id="3.40.50.300">
    <property type="entry name" value="P-loop containing nucleotide triphosphate hydrolases"/>
    <property type="match status" value="1"/>
</dbReference>
<protein>
    <submittedName>
        <fullName evidence="3">Type IV pili twitching motility protein PilT</fullName>
    </submittedName>
</protein>
<dbReference type="Gene3D" id="3.30.450.90">
    <property type="match status" value="1"/>
</dbReference>
<dbReference type="GO" id="GO:0016887">
    <property type="term" value="F:ATP hydrolysis activity"/>
    <property type="evidence" value="ECO:0007669"/>
    <property type="project" value="InterPro"/>
</dbReference>
<evidence type="ECO:0000256" key="1">
    <source>
        <dbReference type="ARBA" id="ARBA00006611"/>
    </source>
</evidence>
<feature type="domain" description="Bacterial type II secretion system protein E" evidence="2">
    <location>
        <begin position="194"/>
        <end position="208"/>
    </location>
</feature>
<comment type="caution">
    <text evidence="3">The sequence shown here is derived from an EMBL/GenBank/DDBJ whole genome shotgun (WGS) entry which is preliminary data.</text>
</comment>